<name>A0A9X4RL84_9BACT</name>
<gene>
    <name evidence="2" type="ORF">OLX77_01420</name>
</gene>
<dbReference type="SUPFAM" id="SSF51735">
    <property type="entry name" value="NAD(P)-binding Rossmann-fold domains"/>
    <property type="match status" value="1"/>
</dbReference>
<dbReference type="PANTHER" id="PTHR42879:SF2">
    <property type="entry name" value="3-OXOACYL-[ACYL-CARRIER-PROTEIN] REDUCTASE FABG"/>
    <property type="match status" value="1"/>
</dbReference>
<keyword evidence="3" id="KW-1185">Reference proteome</keyword>
<dbReference type="EMBL" id="JAPHEH010000001">
    <property type="protein sequence ID" value="MDG4474818.1"/>
    <property type="molecule type" value="Genomic_DNA"/>
</dbReference>
<evidence type="ECO:0000256" key="1">
    <source>
        <dbReference type="ARBA" id="ARBA00006484"/>
    </source>
</evidence>
<organism evidence="2 3">
    <name type="scientific">Thiovibrio frasassiensis</name>
    <dbReference type="NCBI Taxonomy" id="2984131"/>
    <lineage>
        <taxon>Bacteria</taxon>
        <taxon>Pseudomonadati</taxon>
        <taxon>Thermodesulfobacteriota</taxon>
        <taxon>Desulfobulbia</taxon>
        <taxon>Desulfobulbales</taxon>
        <taxon>Thiovibrionaceae</taxon>
        <taxon>Thiovibrio</taxon>
    </lineage>
</organism>
<proteinExistence type="inferred from homology"/>
<sequence length="271" mass="29215">MQLQGKIALVLGGAKGIGKGIGFALAGAGATVVLTHFDWPEEAARMQEELGALGGDHLALKVDLRDPTAIEELFATIQTRYGGLHILINNIERGGMPVVHGPYTPEQWELEMATTLRAKWWVMRSALPLLQESPEAAVVTLSSIAGIVGRLGPAGLIFNDGYSAANRAVSSFTETWAREGAPTIRVNELMLGFFETRHGEHTRGWGLLSAEQRAAITEHVLLKRTGKIEEIVAAVFFLLQDATYMTGSVLRMDGGYVLGGEKIPPMPDGVE</sequence>
<dbReference type="PRINTS" id="PR00081">
    <property type="entry name" value="GDHRDH"/>
</dbReference>
<reference evidence="2" key="1">
    <citation type="journal article" date="2022" name="bioRxiv">
        <title>Thiovibrio frasassiensisgen. nov., sp. nov., an autotrophic, elemental sulfur disproportionating bacterium isolated from sulfidic karst sediment, and proposal of Thiovibrionaceae fam. nov.</title>
        <authorList>
            <person name="Aronson H."/>
            <person name="Thomas C."/>
            <person name="Bhattacharyya M."/>
            <person name="Eckstein S."/>
            <person name="Jensen S."/>
            <person name="Barco R."/>
            <person name="Macalady J."/>
            <person name="Amend J."/>
        </authorList>
    </citation>
    <scope>NUCLEOTIDE SEQUENCE</scope>
    <source>
        <strain evidence="2">RS19-109</strain>
    </source>
</reference>
<dbReference type="InterPro" id="IPR036291">
    <property type="entry name" value="NAD(P)-bd_dom_sf"/>
</dbReference>
<dbReference type="Pfam" id="PF13561">
    <property type="entry name" value="adh_short_C2"/>
    <property type="match status" value="1"/>
</dbReference>
<dbReference type="RefSeq" id="WP_307631798.1">
    <property type="nucleotide sequence ID" value="NZ_JAPHEH010000001.1"/>
</dbReference>
<dbReference type="AlphaFoldDB" id="A0A9X4RL84"/>
<comment type="caution">
    <text evidence="2">The sequence shown here is derived from an EMBL/GenBank/DDBJ whole genome shotgun (WGS) entry which is preliminary data.</text>
</comment>
<evidence type="ECO:0000313" key="2">
    <source>
        <dbReference type="EMBL" id="MDG4474818.1"/>
    </source>
</evidence>
<evidence type="ECO:0000313" key="3">
    <source>
        <dbReference type="Proteomes" id="UP001154240"/>
    </source>
</evidence>
<comment type="similarity">
    <text evidence="1">Belongs to the short-chain dehydrogenases/reductases (SDR) family.</text>
</comment>
<dbReference type="InterPro" id="IPR002347">
    <property type="entry name" value="SDR_fam"/>
</dbReference>
<dbReference type="InterPro" id="IPR050259">
    <property type="entry name" value="SDR"/>
</dbReference>
<dbReference type="Gene3D" id="3.40.50.720">
    <property type="entry name" value="NAD(P)-binding Rossmann-like Domain"/>
    <property type="match status" value="1"/>
</dbReference>
<dbReference type="PANTHER" id="PTHR42879">
    <property type="entry name" value="3-OXOACYL-(ACYL-CARRIER-PROTEIN) REDUCTASE"/>
    <property type="match status" value="1"/>
</dbReference>
<dbReference type="CDD" id="cd05233">
    <property type="entry name" value="SDR_c"/>
    <property type="match status" value="1"/>
</dbReference>
<protein>
    <submittedName>
        <fullName evidence="2">SDR family oxidoreductase</fullName>
    </submittedName>
</protein>
<reference evidence="2" key="2">
    <citation type="submission" date="2022-10" db="EMBL/GenBank/DDBJ databases">
        <authorList>
            <person name="Aronson H.S."/>
        </authorList>
    </citation>
    <scope>NUCLEOTIDE SEQUENCE</scope>
    <source>
        <strain evidence="2">RS19-109</strain>
    </source>
</reference>
<accession>A0A9X4RL84</accession>
<dbReference type="Proteomes" id="UP001154240">
    <property type="component" value="Unassembled WGS sequence"/>
</dbReference>